<proteinExistence type="predicted"/>
<dbReference type="GeneID" id="54300263"/>
<dbReference type="Proteomes" id="UP000799438">
    <property type="component" value="Unassembled WGS sequence"/>
</dbReference>
<evidence type="ECO:0000313" key="3">
    <source>
        <dbReference type="Proteomes" id="UP000799438"/>
    </source>
</evidence>
<name>A0A6A6ATY0_9PEZI</name>
<evidence type="ECO:0000256" key="1">
    <source>
        <dbReference type="SAM" id="Coils"/>
    </source>
</evidence>
<accession>A0A6A6ATY0</accession>
<dbReference type="AlphaFoldDB" id="A0A6A6ATY0"/>
<gene>
    <name evidence="2" type="ORF">K452DRAFT_303755</name>
</gene>
<keyword evidence="3" id="KW-1185">Reference proteome</keyword>
<keyword evidence="1" id="KW-0175">Coiled coil</keyword>
<evidence type="ECO:0000313" key="2">
    <source>
        <dbReference type="EMBL" id="KAF2135150.1"/>
    </source>
</evidence>
<sequence length="142" mass="16073">MSSNCAADQTLTNIFSDRDKSGSVLAENEAEVARNETRQIQELLQGARSQSHRLQGQIDDGRNQLQQLRQELSTARSDNRRAQRNLQNVRFEKKLLQNSLSDARNETRLVQDKYDGLQDTITVVALDDGRISREKALAAEEC</sequence>
<feature type="coiled-coil region" evidence="1">
    <location>
        <begin position="30"/>
        <end position="106"/>
    </location>
</feature>
<dbReference type="EMBL" id="ML995657">
    <property type="protein sequence ID" value="KAF2135150.1"/>
    <property type="molecule type" value="Genomic_DNA"/>
</dbReference>
<reference evidence="2" key="1">
    <citation type="journal article" date="2020" name="Stud. Mycol.">
        <title>101 Dothideomycetes genomes: a test case for predicting lifestyles and emergence of pathogens.</title>
        <authorList>
            <person name="Haridas S."/>
            <person name="Albert R."/>
            <person name="Binder M."/>
            <person name="Bloem J."/>
            <person name="Labutti K."/>
            <person name="Salamov A."/>
            <person name="Andreopoulos B."/>
            <person name="Baker S."/>
            <person name="Barry K."/>
            <person name="Bills G."/>
            <person name="Bluhm B."/>
            <person name="Cannon C."/>
            <person name="Castanera R."/>
            <person name="Culley D."/>
            <person name="Daum C."/>
            <person name="Ezra D."/>
            <person name="Gonzalez J."/>
            <person name="Henrissat B."/>
            <person name="Kuo A."/>
            <person name="Liang C."/>
            <person name="Lipzen A."/>
            <person name="Lutzoni F."/>
            <person name="Magnuson J."/>
            <person name="Mondo S."/>
            <person name="Nolan M."/>
            <person name="Ohm R."/>
            <person name="Pangilinan J."/>
            <person name="Park H.-J."/>
            <person name="Ramirez L."/>
            <person name="Alfaro M."/>
            <person name="Sun H."/>
            <person name="Tritt A."/>
            <person name="Yoshinaga Y."/>
            <person name="Zwiers L.-H."/>
            <person name="Turgeon B."/>
            <person name="Goodwin S."/>
            <person name="Spatafora J."/>
            <person name="Crous P."/>
            <person name="Grigoriev I."/>
        </authorList>
    </citation>
    <scope>NUCLEOTIDE SEQUENCE</scope>
    <source>
        <strain evidence="2">CBS 121167</strain>
    </source>
</reference>
<protein>
    <submittedName>
        <fullName evidence="2">Uncharacterized protein</fullName>
    </submittedName>
</protein>
<dbReference type="RefSeq" id="XP_033390869.1">
    <property type="nucleotide sequence ID" value="XM_033542766.1"/>
</dbReference>
<organism evidence="2 3">
    <name type="scientific">Aplosporella prunicola CBS 121167</name>
    <dbReference type="NCBI Taxonomy" id="1176127"/>
    <lineage>
        <taxon>Eukaryota</taxon>
        <taxon>Fungi</taxon>
        <taxon>Dikarya</taxon>
        <taxon>Ascomycota</taxon>
        <taxon>Pezizomycotina</taxon>
        <taxon>Dothideomycetes</taxon>
        <taxon>Dothideomycetes incertae sedis</taxon>
        <taxon>Botryosphaeriales</taxon>
        <taxon>Aplosporellaceae</taxon>
        <taxon>Aplosporella</taxon>
    </lineage>
</organism>